<dbReference type="InterPro" id="IPR007433">
    <property type="entry name" value="DUF481"/>
</dbReference>
<dbReference type="Proteomes" id="UP001251524">
    <property type="component" value="Unassembled WGS sequence"/>
</dbReference>
<dbReference type="EMBL" id="JAVDVY010000002">
    <property type="protein sequence ID" value="MDR7135477.1"/>
    <property type="molecule type" value="Genomic_DNA"/>
</dbReference>
<reference evidence="2 3" key="1">
    <citation type="submission" date="2023-07" db="EMBL/GenBank/DDBJ databases">
        <title>Sorghum-associated microbial communities from plants grown in Nebraska, USA.</title>
        <authorList>
            <person name="Schachtman D."/>
        </authorList>
    </citation>
    <scope>NUCLEOTIDE SEQUENCE [LARGE SCALE GENOMIC DNA]</scope>
    <source>
        <strain evidence="2 3">BE198</strain>
    </source>
</reference>
<proteinExistence type="predicted"/>
<accession>A0ABU1WCZ7</accession>
<evidence type="ECO:0000313" key="3">
    <source>
        <dbReference type="Proteomes" id="UP001251524"/>
    </source>
</evidence>
<feature type="region of interest" description="Disordered" evidence="1">
    <location>
        <begin position="196"/>
        <end position="218"/>
    </location>
</feature>
<keyword evidence="3" id="KW-1185">Reference proteome</keyword>
<protein>
    <recommendedName>
        <fullName evidence="4">DUF481 domain-containing protein</fullName>
    </recommendedName>
</protein>
<evidence type="ECO:0000256" key="1">
    <source>
        <dbReference type="SAM" id="MobiDB-lite"/>
    </source>
</evidence>
<comment type="caution">
    <text evidence="2">The sequence shown here is derived from an EMBL/GenBank/DDBJ whole genome shotgun (WGS) entry which is preliminary data.</text>
</comment>
<evidence type="ECO:0008006" key="4">
    <source>
        <dbReference type="Google" id="ProtNLM"/>
    </source>
</evidence>
<organism evidence="2 3">
    <name type="scientific">Lysobacter niastensis</name>
    <dbReference type="NCBI Taxonomy" id="380629"/>
    <lineage>
        <taxon>Bacteria</taxon>
        <taxon>Pseudomonadati</taxon>
        <taxon>Pseudomonadota</taxon>
        <taxon>Gammaproteobacteria</taxon>
        <taxon>Lysobacterales</taxon>
        <taxon>Lysobacteraceae</taxon>
        <taxon>Lysobacter</taxon>
    </lineage>
</organism>
<dbReference type="RefSeq" id="WP_310063173.1">
    <property type="nucleotide sequence ID" value="NZ_JAVDVY010000002.1"/>
</dbReference>
<gene>
    <name evidence="2" type="ORF">J2X06_002686</name>
</gene>
<dbReference type="Pfam" id="PF04338">
    <property type="entry name" value="DUF481"/>
    <property type="match status" value="1"/>
</dbReference>
<evidence type="ECO:0000313" key="2">
    <source>
        <dbReference type="EMBL" id="MDR7135477.1"/>
    </source>
</evidence>
<name>A0ABU1WCZ7_9GAMM</name>
<sequence length="218" mass="23976">MLGLALLGGPFVTLPTPAFGGEPALIALASDPAQMRLPCYSTRCGDEEWRLALGAPEEARVTGAPGRKPLQLPGSQRYIGLSAPAVPREHRANYSNDWRIGTRYGVQALRDGPTQLGLQFGAGYRLAPLYDDGVNQAGPIFRGAVNFDRRFGERAQWSQRLEFETGRRGDTFVKQKVALDVNLWPDWTLETDFSIRHDSNGGGGSETAESSLELRRRF</sequence>